<evidence type="ECO:0000313" key="2">
    <source>
        <dbReference type="EMBL" id="CTQ51354.1"/>
    </source>
</evidence>
<dbReference type="RefSeq" id="WP_187298170.1">
    <property type="nucleotide sequence ID" value="NZ_CXSU01000012.1"/>
</dbReference>
<accession>A0A0M6YN93</accession>
<evidence type="ECO:0000256" key="1">
    <source>
        <dbReference type="SAM" id="Phobius"/>
    </source>
</evidence>
<dbReference type="STRING" id="420998.JDO7802_03393"/>
<keyword evidence="3" id="KW-1185">Reference proteome</keyword>
<keyword evidence="1" id="KW-0472">Membrane</keyword>
<dbReference type="AlphaFoldDB" id="A0A0M6YN93"/>
<reference evidence="2 3" key="1">
    <citation type="submission" date="2015-07" db="EMBL/GenBank/DDBJ databases">
        <authorList>
            <person name="Noorani M."/>
        </authorList>
    </citation>
    <scope>NUCLEOTIDE SEQUENCE [LARGE SCALE GENOMIC DNA]</scope>
    <source>
        <strain evidence="2 3">CECT 7802</strain>
    </source>
</reference>
<keyword evidence="1" id="KW-1133">Transmembrane helix</keyword>
<evidence type="ECO:0000313" key="3">
    <source>
        <dbReference type="Proteomes" id="UP000049222"/>
    </source>
</evidence>
<name>A0A0M6YN93_9RHOB</name>
<dbReference type="EMBL" id="CXSU01000012">
    <property type="protein sequence ID" value="CTQ51354.1"/>
    <property type="molecule type" value="Genomic_DNA"/>
</dbReference>
<dbReference type="Proteomes" id="UP000049222">
    <property type="component" value="Unassembled WGS sequence"/>
</dbReference>
<sequence length="49" mass="5559">MTYEIAVPIFALAIAIIGAGYFKWAGDRLEARLDARDAERRNKRDHPAE</sequence>
<feature type="transmembrane region" description="Helical" evidence="1">
    <location>
        <begin position="6"/>
        <end position="26"/>
    </location>
</feature>
<organism evidence="2 3">
    <name type="scientific">Jannaschia donghaensis</name>
    <dbReference type="NCBI Taxonomy" id="420998"/>
    <lineage>
        <taxon>Bacteria</taxon>
        <taxon>Pseudomonadati</taxon>
        <taxon>Pseudomonadota</taxon>
        <taxon>Alphaproteobacteria</taxon>
        <taxon>Rhodobacterales</taxon>
        <taxon>Roseobacteraceae</taxon>
        <taxon>Jannaschia</taxon>
    </lineage>
</organism>
<keyword evidence="1" id="KW-0812">Transmembrane</keyword>
<proteinExistence type="predicted"/>
<protein>
    <submittedName>
        <fullName evidence="2">Uncharacterized protein</fullName>
    </submittedName>
</protein>
<gene>
    <name evidence="2" type="ORF">JDO7802_03393</name>
</gene>